<feature type="domain" description="DUF7088" evidence="3">
    <location>
        <begin position="37"/>
        <end position="181"/>
    </location>
</feature>
<evidence type="ECO:0000259" key="3">
    <source>
        <dbReference type="Pfam" id="PF23357"/>
    </source>
</evidence>
<accession>A0ABW8YWE9</accession>
<feature type="transmembrane region" description="Helical" evidence="1">
    <location>
        <begin position="571"/>
        <end position="591"/>
    </location>
</feature>
<dbReference type="InterPro" id="IPR055396">
    <property type="entry name" value="DUF7088"/>
</dbReference>
<feature type="transmembrane region" description="Helical" evidence="1">
    <location>
        <begin position="12"/>
        <end position="30"/>
    </location>
</feature>
<keyword evidence="5" id="KW-1185">Reference proteome</keyword>
<dbReference type="SUPFAM" id="SSF52317">
    <property type="entry name" value="Class I glutamine amidotransferase-like"/>
    <property type="match status" value="1"/>
</dbReference>
<dbReference type="InterPro" id="IPR019196">
    <property type="entry name" value="ABC_transp_unknown"/>
</dbReference>
<organism evidence="4 5">
    <name type="scientific">Flavobacterium rhizosphaerae</name>
    <dbReference type="NCBI Taxonomy" id="3163298"/>
    <lineage>
        <taxon>Bacteria</taxon>
        <taxon>Pseudomonadati</taxon>
        <taxon>Bacteroidota</taxon>
        <taxon>Flavobacteriia</taxon>
        <taxon>Flavobacteriales</taxon>
        <taxon>Flavobacteriaceae</taxon>
        <taxon>Flavobacterium</taxon>
    </lineage>
</organism>
<keyword evidence="1" id="KW-1133">Transmembrane helix</keyword>
<protein>
    <submittedName>
        <fullName evidence="4">Gliding motility-associated ABC transporter substrate-binding protein GldG</fullName>
    </submittedName>
</protein>
<keyword evidence="1" id="KW-0812">Transmembrane</keyword>
<dbReference type="InterPro" id="IPR029062">
    <property type="entry name" value="Class_I_gatase-like"/>
</dbReference>
<dbReference type="RefSeq" id="WP_408083674.1">
    <property type="nucleotide sequence ID" value="NZ_JBELPZ010000002.1"/>
</dbReference>
<comment type="caution">
    <text evidence="4">The sequence shown here is derived from an EMBL/GenBank/DDBJ whole genome shotgun (WGS) entry which is preliminary data.</text>
</comment>
<name>A0ABW8YWE9_9FLAO</name>
<feature type="domain" description="ABC-type uncharacterised transport system" evidence="2">
    <location>
        <begin position="227"/>
        <end position="534"/>
    </location>
</feature>
<evidence type="ECO:0000259" key="2">
    <source>
        <dbReference type="Pfam" id="PF09822"/>
    </source>
</evidence>
<keyword evidence="1" id="KW-0472">Membrane</keyword>
<proteinExistence type="predicted"/>
<dbReference type="Pfam" id="PF09822">
    <property type="entry name" value="ABC_transp_aux"/>
    <property type="match status" value="1"/>
</dbReference>
<evidence type="ECO:0000313" key="4">
    <source>
        <dbReference type="EMBL" id="MFL9843423.1"/>
    </source>
</evidence>
<reference evidence="4 5" key="1">
    <citation type="submission" date="2024-06" db="EMBL/GenBank/DDBJ databases">
        <authorList>
            <person name="Kaempfer P."/>
            <person name="Viver T."/>
        </authorList>
    </citation>
    <scope>NUCLEOTIDE SEQUENCE [LARGE SCALE GENOMIC DNA]</scope>
    <source>
        <strain evidence="4 5">ST-119</strain>
    </source>
</reference>
<dbReference type="InterPro" id="IPR019863">
    <property type="entry name" value="Motility-assoc_ABC-rel_GldG"/>
</dbReference>
<dbReference type="NCBIfam" id="TIGR03521">
    <property type="entry name" value="GldG"/>
    <property type="match status" value="1"/>
</dbReference>
<evidence type="ECO:0000313" key="5">
    <source>
        <dbReference type="Proteomes" id="UP001629156"/>
    </source>
</evidence>
<evidence type="ECO:0000256" key="1">
    <source>
        <dbReference type="SAM" id="Phobius"/>
    </source>
</evidence>
<dbReference type="EMBL" id="JBELPZ010000002">
    <property type="protein sequence ID" value="MFL9843423.1"/>
    <property type="molecule type" value="Genomic_DNA"/>
</dbReference>
<gene>
    <name evidence="4" type="primary">gldG</name>
    <name evidence="4" type="ORF">ABS766_03215</name>
</gene>
<sequence>MEKAKKNNSRPLVIIILAVLAINFIGAYFFKRLDLTQDKRYTLSQTSLNLVQSVQEPLYIEIFLDGEFPGEFKKLQDETRQFLEEYTAYNPQIRFSFFNPMDESEGADEEKRNLIYTIFKLDSRVDPSEEGEIKNSIAGITDLDKAVFDSFIGAGMKPASVNMVDKGKQSETLIFPWAIATYKGRSVKIPLLKNSLGASTSEKVESSVQQLEYVFADALNKLINEKQKKIAVLQGNGEIAGGYMADFLRKLQENYFTAPFTLDSVAANPIATLKQLKEYDLAIIAKPTQKFTEEEKEVLDQYIINGGKTLWLIDAVQVEMDSLYNQTGSTYALPRDLNLNDMFFKYGFRVEPDIIKDELATPIKLATGAQGSQTQYQEYMWKYAPFIYPNSEHPIVKNMGGIKFEFANPIDTLKNDIAKTVLLTSSQYSRKVGTPTVVNLSMVAEQVNPADYQGEGYMAVSVLLEGKFHSMYENRVLPFKDKSYQTIGKDSKMIVVSDGDVIKNQFDKNNQALELGYDKWTGHLYENKEFLLNSVNYLLDDNGLIYIRSKDVHLPMLDTQKVYDNYTQSKVITVGLPLLILLVFGLLFTFLRKRAYSK</sequence>
<dbReference type="Pfam" id="PF23357">
    <property type="entry name" value="DUF7088"/>
    <property type="match status" value="1"/>
</dbReference>
<dbReference type="Proteomes" id="UP001629156">
    <property type="component" value="Unassembled WGS sequence"/>
</dbReference>